<keyword evidence="2" id="KW-0677">Repeat</keyword>
<protein>
    <submittedName>
        <fullName evidence="4">PPR repeat</fullName>
    </submittedName>
</protein>
<evidence type="ECO:0000313" key="4">
    <source>
        <dbReference type="EMBL" id="URD96235.1"/>
    </source>
</evidence>
<dbReference type="InterPro" id="IPR002885">
    <property type="entry name" value="PPR_rpt"/>
</dbReference>
<organism evidence="4 5">
    <name type="scientific">Musa troglodytarum</name>
    <name type="common">fe'i banana</name>
    <dbReference type="NCBI Taxonomy" id="320322"/>
    <lineage>
        <taxon>Eukaryota</taxon>
        <taxon>Viridiplantae</taxon>
        <taxon>Streptophyta</taxon>
        <taxon>Embryophyta</taxon>
        <taxon>Tracheophyta</taxon>
        <taxon>Spermatophyta</taxon>
        <taxon>Magnoliopsida</taxon>
        <taxon>Liliopsida</taxon>
        <taxon>Zingiberales</taxon>
        <taxon>Musaceae</taxon>
        <taxon>Musa</taxon>
    </lineage>
</organism>
<keyword evidence="5" id="KW-1185">Reference proteome</keyword>
<name>A0A9E7FGJ0_9LILI</name>
<feature type="repeat" description="PPR" evidence="3">
    <location>
        <begin position="328"/>
        <end position="364"/>
    </location>
</feature>
<dbReference type="PANTHER" id="PTHR47938:SF9">
    <property type="entry name" value="OS10G0422300 PROTEIN"/>
    <property type="match status" value="1"/>
</dbReference>
<dbReference type="AlphaFoldDB" id="A0A9E7FGJ0"/>
<dbReference type="Pfam" id="PF01535">
    <property type="entry name" value="PPR"/>
    <property type="match status" value="1"/>
</dbReference>
<feature type="repeat" description="PPR" evidence="3">
    <location>
        <begin position="400"/>
        <end position="430"/>
    </location>
</feature>
<dbReference type="GO" id="GO:0003729">
    <property type="term" value="F:mRNA binding"/>
    <property type="evidence" value="ECO:0007669"/>
    <property type="project" value="TreeGrafter"/>
</dbReference>
<sequence>MSALRRSSLGTMSYHDLCCFCAGGGKLPPMLATMQRLLTSRWHRFLSSSSPPVDTNLRRMVLHIVASGVGSLDDMVAALDRSGIVPTPAFVNEVIDACSSQTGVSNSSSSRRLLRFFSWCQQRQRPQEQYGDDVVNRAIRAFAKMKDLTAMGIAIGHLQKEGRSVALETFALVTDTLVRAGEEEKAVRLLGSLEKARLLQDHHGNDGVVGGACSGILIVVHALCARGNPGMARGVVWRHRRELLSAGGEATRIIYQSLLHGWCIRGNAREVRRVMDQMKSLGFRPSLSSYNDLLLCICNRNVKFNPSALIPEATNLMTEMRTAGFPPTTVSFNILLSSLSRVRRIKEAYRILYLMRQGEAGCHPDWASYHIVVRLMYLSGRFVRGNRVVDEMLEAGLLPNVHFYQSLVELLCALDQVDHALQMFERMKKYCGQGNGPTYDLLMAKISRCRRSSKLQDHEKHHRDGTKIGTRESLSRRRATQLNVYSMGGLFSISNCRSMH</sequence>
<reference evidence="4" key="1">
    <citation type="submission" date="2022-05" db="EMBL/GenBank/DDBJ databases">
        <title>The Musa troglodytarum L. genome provides insights into the mechanism of non-climacteric behaviour and enrichment of carotenoids.</title>
        <authorList>
            <person name="Wang J."/>
        </authorList>
    </citation>
    <scope>NUCLEOTIDE SEQUENCE</scope>
    <source>
        <tissue evidence="4">Leaf</tissue>
    </source>
</reference>
<evidence type="ECO:0000256" key="3">
    <source>
        <dbReference type="PROSITE-ProRule" id="PRU00708"/>
    </source>
</evidence>
<dbReference type="Proteomes" id="UP001055439">
    <property type="component" value="Chromosome 4"/>
</dbReference>
<dbReference type="GO" id="GO:0005739">
    <property type="term" value="C:mitochondrion"/>
    <property type="evidence" value="ECO:0007669"/>
    <property type="project" value="TreeGrafter"/>
</dbReference>
<feature type="repeat" description="PPR" evidence="3">
    <location>
        <begin position="251"/>
        <end position="285"/>
    </location>
</feature>
<dbReference type="InterPro" id="IPR011990">
    <property type="entry name" value="TPR-like_helical_dom_sf"/>
</dbReference>
<evidence type="ECO:0000256" key="1">
    <source>
        <dbReference type="ARBA" id="ARBA00007626"/>
    </source>
</evidence>
<dbReference type="OrthoDB" id="3399at2759"/>
<evidence type="ECO:0000256" key="2">
    <source>
        <dbReference type="ARBA" id="ARBA00022737"/>
    </source>
</evidence>
<evidence type="ECO:0000313" key="5">
    <source>
        <dbReference type="Proteomes" id="UP001055439"/>
    </source>
</evidence>
<dbReference type="PANTHER" id="PTHR47938">
    <property type="entry name" value="RESPIRATORY COMPLEX I CHAPERONE (CIA84), PUTATIVE (AFU_ORTHOLOGUE AFUA_2G06020)-RELATED"/>
    <property type="match status" value="1"/>
</dbReference>
<accession>A0A9E7FGJ0</accession>
<dbReference type="PROSITE" id="PS51375">
    <property type="entry name" value="PPR"/>
    <property type="match status" value="3"/>
</dbReference>
<proteinExistence type="inferred from homology"/>
<dbReference type="Gene3D" id="1.25.40.10">
    <property type="entry name" value="Tetratricopeptide repeat domain"/>
    <property type="match status" value="2"/>
</dbReference>
<dbReference type="Pfam" id="PF13812">
    <property type="entry name" value="PPR_3"/>
    <property type="match status" value="2"/>
</dbReference>
<dbReference type="NCBIfam" id="TIGR00756">
    <property type="entry name" value="PPR"/>
    <property type="match status" value="2"/>
</dbReference>
<comment type="similarity">
    <text evidence="1">Belongs to the PPR family. P subfamily.</text>
</comment>
<dbReference type="EMBL" id="CP097506">
    <property type="protein sequence ID" value="URD96235.1"/>
    <property type="molecule type" value="Genomic_DNA"/>
</dbReference>
<gene>
    <name evidence="4" type="ORF">MUK42_30397</name>
</gene>